<keyword evidence="3" id="KW-1185">Reference proteome</keyword>
<sequence length="88" mass="10162">MSRIYLVIQFPRPLAIITDRAARPLRTTDSRPAIFLPSAHSVPLERPRYRVKRLNLRAPPRCQARSDNRIIDSRSSIKRNKSKAAVTR</sequence>
<feature type="region of interest" description="Disordered" evidence="1">
    <location>
        <begin position="65"/>
        <end position="88"/>
    </location>
</feature>
<comment type="caution">
    <text evidence="2">The sequence shown here is derived from an EMBL/GenBank/DDBJ whole genome shotgun (WGS) entry which is preliminary data.</text>
</comment>
<reference evidence="2 3" key="1">
    <citation type="submission" date="2023-03" db="EMBL/GenBank/DDBJ databases">
        <title>High recombination rates correlate with genetic variation in Cardiocondyla obscurior ants.</title>
        <authorList>
            <person name="Errbii M."/>
        </authorList>
    </citation>
    <scope>NUCLEOTIDE SEQUENCE [LARGE SCALE GENOMIC DNA]</scope>
    <source>
        <strain evidence="2">Alpha-2009</strain>
        <tissue evidence="2">Whole body</tissue>
    </source>
</reference>
<organism evidence="2 3">
    <name type="scientific">Cardiocondyla obscurior</name>
    <dbReference type="NCBI Taxonomy" id="286306"/>
    <lineage>
        <taxon>Eukaryota</taxon>
        <taxon>Metazoa</taxon>
        <taxon>Ecdysozoa</taxon>
        <taxon>Arthropoda</taxon>
        <taxon>Hexapoda</taxon>
        <taxon>Insecta</taxon>
        <taxon>Pterygota</taxon>
        <taxon>Neoptera</taxon>
        <taxon>Endopterygota</taxon>
        <taxon>Hymenoptera</taxon>
        <taxon>Apocrita</taxon>
        <taxon>Aculeata</taxon>
        <taxon>Formicoidea</taxon>
        <taxon>Formicidae</taxon>
        <taxon>Myrmicinae</taxon>
        <taxon>Cardiocondyla</taxon>
    </lineage>
</organism>
<accession>A0AAW2GYR5</accession>
<evidence type="ECO:0000256" key="1">
    <source>
        <dbReference type="SAM" id="MobiDB-lite"/>
    </source>
</evidence>
<proteinExistence type="predicted"/>
<gene>
    <name evidence="2" type="ORF">PUN28_000250</name>
</gene>
<evidence type="ECO:0000313" key="2">
    <source>
        <dbReference type="EMBL" id="KAL0132328.1"/>
    </source>
</evidence>
<evidence type="ECO:0000313" key="3">
    <source>
        <dbReference type="Proteomes" id="UP001430953"/>
    </source>
</evidence>
<name>A0AAW2GYR5_9HYME</name>
<dbReference type="Proteomes" id="UP001430953">
    <property type="component" value="Unassembled WGS sequence"/>
</dbReference>
<protein>
    <submittedName>
        <fullName evidence="2">Uncharacterized protein</fullName>
    </submittedName>
</protein>
<dbReference type="EMBL" id="JADYXP020000001">
    <property type="protein sequence ID" value="KAL0132328.1"/>
    <property type="molecule type" value="Genomic_DNA"/>
</dbReference>
<dbReference type="AlphaFoldDB" id="A0AAW2GYR5"/>